<evidence type="ECO:0000313" key="3">
    <source>
        <dbReference type="EMBL" id="KAJ7948231.1"/>
    </source>
</evidence>
<proteinExistence type="predicted"/>
<keyword evidence="4" id="KW-1185">Reference proteome</keyword>
<evidence type="ECO:0000313" key="4">
    <source>
        <dbReference type="Proteomes" id="UP001163823"/>
    </source>
</evidence>
<keyword evidence="2 3" id="KW-0812">Transmembrane</keyword>
<protein>
    <submittedName>
        <fullName evidence="3">Transmembrane protein</fullName>
    </submittedName>
</protein>
<feature type="compositionally biased region" description="Low complexity" evidence="1">
    <location>
        <begin position="108"/>
        <end position="122"/>
    </location>
</feature>
<gene>
    <name evidence="3" type="ORF">O6P43_028742</name>
</gene>
<name>A0AAD7KYP1_QUISA</name>
<dbReference type="PANTHER" id="PTHR34379">
    <property type="entry name" value="OS07G0553800 PROTEIN"/>
    <property type="match status" value="1"/>
</dbReference>
<feature type="compositionally biased region" description="Low complexity" evidence="1">
    <location>
        <begin position="136"/>
        <end position="145"/>
    </location>
</feature>
<feature type="region of interest" description="Disordered" evidence="1">
    <location>
        <begin position="151"/>
        <end position="170"/>
    </location>
</feature>
<dbReference type="PANTHER" id="PTHR34379:SF15">
    <property type="entry name" value="PROTEIN, PUTATIVE-RELATED"/>
    <property type="match status" value="1"/>
</dbReference>
<dbReference type="Proteomes" id="UP001163823">
    <property type="component" value="Chromosome 12"/>
</dbReference>
<reference evidence="3" key="1">
    <citation type="journal article" date="2023" name="Science">
        <title>Elucidation of the pathway for biosynthesis of saponin adjuvants from the soapbark tree.</title>
        <authorList>
            <person name="Reed J."/>
            <person name="Orme A."/>
            <person name="El-Demerdash A."/>
            <person name="Owen C."/>
            <person name="Martin L.B.B."/>
            <person name="Misra R.C."/>
            <person name="Kikuchi S."/>
            <person name="Rejzek M."/>
            <person name="Martin A.C."/>
            <person name="Harkess A."/>
            <person name="Leebens-Mack J."/>
            <person name="Louveau T."/>
            <person name="Stephenson M.J."/>
            <person name="Osbourn A."/>
        </authorList>
    </citation>
    <scope>NUCLEOTIDE SEQUENCE</scope>
    <source>
        <strain evidence="3">S10</strain>
    </source>
</reference>
<dbReference type="EMBL" id="JARAOO010000012">
    <property type="protein sequence ID" value="KAJ7948231.1"/>
    <property type="molecule type" value="Genomic_DNA"/>
</dbReference>
<comment type="caution">
    <text evidence="3">The sequence shown here is derived from an EMBL/GenBank/DDBJ whole genome shotgun (WGS) entry which is preliminary data.</text>
</comment>
<feature type="transmembrane region" description="Helical" evidence="2">
    <location>
        <begin position="182"/>
        <end position="210"/>
    </location>
</feature>
<feature type="region of interest" description="Disordered" evidence="1">
    <location>
        <begin position="104"/>
        <end position="145"/>
    </location>
</feature>
<keyword evidence="2" id="KW-1133">Transmembrane helix</keyword>
<sequence length="261" mass="29792">MKNVSRNKCGLLCFRPVVDMDVMLEPRDVAVRRSANRHLRYIGVEENDGFKNSEKKLMILDNWSQKKPEDSTISEPPKRTLSRFIKAVVFETILKKTVRDKKRYRQDSFGSRGSSYSSNTERSSMDIDTQEIKHGSSSSCSSSVSESNKVSRCLSDEGKQNQSNLQDPAVKQRKIDRGCSGIYLLLISLTIRVLCGKLSGVFLTSIWLYIFSSRGYKVKLFLARRHHQIVKTSYTQQEDIKLSKNIGQKTLQEECHKGKIA</sequence>
<dbReference type="KEGG" id="qsa:O6P43_028742"/>
<evidence type="ECO:0000256" key="1">
    <source>
        <dbReference type="SAM" id="MobiDB-lite"/>
    </source>
</evidence>
<organism evidence="3 4">
    <name type="scientific">Quillaja saponaria</name>
    <name type="common">Soap bark tree</name>
    <dbReference type="NCBI Taxonomy" id="32244"/>
    <lineage>
        <taxon>Eukaryota</taxon>
        <taxon>Viridiplantae</taxon>
        <taxon>Streptophyta</taxon>
        <taxon>Embryophyta</taxon>
        <taxon>Tracheophyta</taxon>
        <taxon>Spermatophyta</taxon>
        <taxon>Magnoliopsida</taxon>
        <taxon>eudicotyledons</taxon>
        <taxon>Gunneridae</taxon>
        <taxon>Pentapetalae</taxon>
        <taxon>rosids</taxon>
        <taxon>fabids</taxon>
        <taxon>Fabales</taxon>
        <taxon>Quillajaceae</taxon>
        <taxon>Quillaja</taxon>
    </lineage>
</organism>
<dbReference type="AlphaFoldDB" id="A0AAD7KYP1"/>
<dbReference type="InterPro" id="IPR040411">
    <property type="entry name" value="At5g23160-like"/>
</dbReference>
<keyword evidence="2" id="KW-0472">Membrane</keyword>
<evidence type="ECO:0000256" key="2">
    <source>
        <dbReference type="SAM" id="Phobius"/>
    </source>
</evidence>
<accession>A0AAD7KYP1</accession>